<keyword evidence="1" id="KW-1133">Transmembrane helix</keyword>
<evidence type="ECO:0000313" key="2">
    <source>
        <dbReference type="EMBL" id="KKR85822.1"/>
    </source>
</evidence>
<dbReference type="AlphaFoldDB" id="A0A0G0XDL7"/>
<name>A0A0G0XDL7_9BACT</name>
<evidence type="ECO:0008006" key="4">
    <source>
        <dbReference type="Google" id="ProtNLM"/>
    </source>
</evidence>
<protein>
    <recommendedName>
        <fullName evidence="4">SGNH hydrolase-type esterase domain-containing protein</fullName>
    </recommendedName>
</protein>
<keyword evidence="1" id="KW-0472">Membrane</keyword>
<dbReference type="InterPro" id="IPR036514">
    <property type="entry name" value="SGNH_hydro_sf"/>
</dbReference>
<dbReference type="Proteomes" id="UP000033858">
    <property type="component" value="Unassembled WGS sequence"/>
</dbReference>
<sequence>MVRKLLVILPVILVFEFSLYLLQVRQIKKLDQKMQFSAMSARRVNIPSRGFGNFLAYQFQPEPEVLAVATEAIPATKKQSYVIAAIGDSMIETMGDSLDYLKAALKEKYPGTEFAMYNYGIGAEKVTGALSRLDKPFIHGTRNYPPLTHLNPDILIVGSYAYNPFDQYSRDGHWLALTDLVIRARGIVPNTYLLAEVAPLEKDFGKGPGGVNWPDEIVAGHTPKIIEQMENAIGISKILGISLINVYDKTRVRGSKYGKTEYVNPHDNIHPSAYGQVFTAKQAAEVIRLD</sequence>
<feature type="transmembrane region" description="Helical" evidence="1">
    <location>
        <begin position="6"/>
        <end position="24"/>
    </location>
</feature>
<accession>A0A0G0XDL7</accession>
<keyword evidence="1" id="KW-0812">Transmembrane</keyword>
<evidence type="ECO:0000256" key="1">
    <source>
        <dbReference type="SAM" id="Phobius"/>
    </source>
</evidence>
<dbReference type="Gene3D" id="3.40.50.1110">
    <property type="entry name" value="SGNH hydrolase"/>
    <property type="match status" value="1"/>
</dbReference>
<dbReference type="SUPFAM" id="SSF52266">
    <property type="entry name" value="SGNH hydrolase"/>
    <property type="match status" value="1"/>
</dbReference>
<evidence type="ECO:0000313" key="3">
    <source>
        <dbReference type="Proteomes" id="UP000033858"/>
    </source>
</evidence>
<reference evidence="2 3" key="1">
    <citation type="journal article" date="2015" name="Nature">
        <title>rRNA introns, odd ribosomes, and small enigmatic genomes across a large radiation of phyla.</title>
        <authorList>
            <person name="Brown C.T."/>
            <person name="Hug L.A."/>
            <person name="Thomas B.C."/>
            <person name="Sharon I."/>
            <person name="Castelle C.J."/>
            <person name="Singh A."/>
            <person name="Wilkins M.J."/>
            <person name="Williams K.H."/>
            <person name="Banfield J.F."/>
        </authorList>
    </citation>
    <scope>NUCLEOTIDE SEQUENCE [LARGE SCALE GENOMIC DNA]</scope>
</reference>
<dbReference type="EMBL" id="LCAE01000032">
    <property type="protein sequence ID" value="KKR85822.1"/>
    <property type="molecule type" value="Genomic_DNA"/>
</dbReference>
<proteinExistence type="predicted"/>
<organism evidence="2 3">
    <name type="scientific">Candidatus Woesebacteria bacterium GW2011_GWB1_41_10</name>
    <dbReference type="NCBI Taxonomy" id="1618577"/>
    <lineage>
        <taxon>Bacteria</taxon>
        <taxon>Candidatus Woeseibacteriota</taxon>
    </lineage>
</organism>
<comment type="caution">
    <text evidence="2">The sequence shown here is derived from an EMBL/GenBank/DDBJ whole genome shotgun (WGS) entry which is preliminary data.</text>
</comment>
<gene>
    <name evidence="2" type="ORF">UU32_C0032G0001</name>
</gene>